<organism evidence="2 3">
    <name type="scientific">Pseudoroseicyclus tamaricis</name>
    <dbReference type="NCBI Taxonomy" id="2705421"/>
    <lineage>
        <taxon>Bacteria</taxon>
        <taxon>Pseudomonadati</taxon>
        <taxon>Pseudomonadota</taxon>
        <taxon>Alphaproteobacteria</taxon>
        <taxon>Rhodobacterales</taxon>
        <taxon>Paracoccaceae</taxon>
        <taxon>Pseudoroseicyclus</taxon>
    </lineage>
</organism>
<protein>
    <submittedName>
        <fullName evidence="2">DUF4065 domain-containing protein</fullName>
    </submittedName>
</protein>
<dbReference type="AlphaFoldDB" id="A0A6B2JLQ7"/>
<dbReference type="InterPro" id="IPR025272">
    <property type="entry name" value="SocA_Panacea"/>
</dbReference>
<name>A0A6B2JLQ7_9RHOB</name>
<dbReference type="EMBL" id="JAAGAB010000004">
    <property type="protein sequence ID" value="NDV02501.1"/>
    <property type="molecule type" value="Genomic_DNA"/>
</dbReference>
<feature type="domain" description="Antitoxin SocA-like Panacea" evidence="1">
    <location>
        <begin position="37"/>
        <end position="141"/>
    </location>
</feature>
<reference evidence="2 3" key="1">
    <citation type="submission" date="2020-02" db="EMBL/GenBank/DDBJ databases">
        <title>Pseudoroseicyclus tamarix, sp. nov., isolated from offshore sediment of a Tamarix chinensis forest.</title>
        <authorList>
            <person name="Gai Y."/>
        </authorList>
    </citation>
    <scope>NUCLEOTIDE SEQUENCE [LARGE SCALE GENOMIC DNA]</scope>
    <source>
        <strain evidence="2 3">CLL3-39</strain>
    </source>
</reference>
<sequence length="169" mass="19267">MTNNPPQRVVYKPTWVANSFLVRARNEGVTDVDPLKIQKLVYNLHGWNLAVTGSPAVGERFEAWPHGPVNSTLYHKFKEYRFRPITGYATDVDPMTGVPSATYVSEGDAAFYDVFDRVWKRYKGYSGQELSDMTHAVGTPWSYAREHGLHYIPDNMIRDHFIEIGKVTA</sequence>
<dbReference type="Proteomes" id="UP000474757">
    <property type="component" value="Unassembled WGS sequence"/>
</dbReference>
<comment type="caution">
    <text evidence="2">The sequence shown here is derived from an EMBL/GenBank/DDBJ whole genome shotgun (WGS) entry which is preliminary data.</text>
</comment>
<evidence type="ECO:0000313" key="2">
    <source>
        <dbReference type="EMBL" id="NDV02501.1"/>
    </source>
</evidence>
<proteinExistence type="predicted"/>
<dbReference type="Pfam" id="PF13274">
    <property type="entry name" value="SocA_Panacea"/>
    <property type="match status" value="1"/>
</dbReference>
<evidence type="ECO:0000259" key="1">
    <source>
        <dbReference type="Pfam" id="PF13274"/>
    </source>
</evidence>
<gene>
    <name evidence="2" type="ORF">GZA08_16145</name>
</gene>
<evidence type="ECO:0000313" key="3">
    <source>
        <dbReference type="Proteomes" id="UP000474757"/>
    </source>
</evidence>
<accession>A0A6B2JLQ7</accession>
<keyword evidence="3" id="KW-1185">Reference proteome</keyword>